<dbReference type="PROSITE" id="PS50883">
    <property type="entry name" value="EAL"/>
    <property type="match status" value="1"/>
</dbReference>
<dbReference type="InterPro" id="IPR029787">
    <property type="entry name" value="Nucleotide_cyclase"/>
</dbReference>
<organism evidence="3 4">
    <name type="scientific">Salinihabitans flavidus</name>
    <dbReference type="NCBI Taxonomy" id="569882"/>
    <lineage>
        <taxon>Bacteria</taxon>
        <taxon>Pseudomonadati</taxon>
        <taxon>Pseudomonadota</taxon>
        <taxon>Alphaproteobacteria</taxon>
        <taxon>Rhodobacterales</taxon>
        <taxon>Roseobacteraceae</taxon>
        <taxon>Salinihabitans</taxon>
    </lineage>
</organism>
<evidence type="ECO:0000313" key="4">
    <source>
        <dbReference type="Proteomes" id="UP000198893"/>
    </source>
</evidence>
<dbReference type="GO" id="GO:0071111">
    <property type="term" value="F:cyclic-guanylate-specific phosphodiesterase activity"/>
    <property type="evidence" value="ECO:0007669"/>
    <property type="project" value="InterPro"/>
</dbReference>
<reference evidence="3 4" key="1">
    <citation type="submission" date="2016-10" db="EMBL/GenBank/DDBJ databases">
        <authorList>
            <person name="de Groot N.N."/>
        </authorList>
    </citation>
    <scope>NUCLEOTIDE SEQUENCE [LARGE SCALE GENOMIC DNA]</scope>
    <source>
        <strain evidence="3 4">DSM 27842</strain>
    </source>
</reference>
<sequence length="517" mass="57043">MPMRPVKFPISILLRRLSPAVLRDRVLPIVLPVIMLTAYSQGGERWLMVVAMTSPFLFLLLSGLNGRGVEQGDDDDYPVGLLLPAALPRNITRSLRRMTRDGQNTVCLFIQFDNFSHLRDRFGDEAVESLMRQAIHRVGGRLRAGDLFARTGDGQFAIFLKPVRKLDLETCIQLASRLQAAVEEPMSLDDTDDITSCSVGFCLASRAPDRTSKGLLRAAELALAEARRCGPGAIRAYSTDLCQAAAARRDLHDEALNALQNGEVRAWFQPQISTDTGRVTGFEALARWEHPERGIIPPIDFLESLHLSGQLVKLAEVMTTQALTALKAWDAAGLGVPNVGVNFAGDELRDPALTDRIRWELDRNDLAPDRLAIEVLETVISSSADDAVTHNINGLSRLGCKIDLDDFGTGHASISSIRRYAVSRLKIDRSFIMNVDQDPEQQQMIAAIVTMAEQLGLETLAEGVETRGEHTMLAQLGCAHVQGFSIARPMPFEKTIDWVTRHNAMLAETPAIRHRIS</sequence>
<dbReference type="STRING" id="569882.SAMN04490248_1305"/>
<evidence type="ECO:0000259" key="2">
    <source>
        <dbReference type="PROSITE" id="PS50887"/>
    </source>
</evidence>
<keyword evidence="4" id="KW-1185">Reference proteome</keyword>
<dbReference type="Proteomes" id="UP000198893">
    <property type="component" value="Unassembled WGS sequence"/>
</dbReference>
<dbReference type="Gene3D" id="3.30.70.270">
    <property type="match status" value="1"/>
</dbReference>
<protein>
    <submittedName>
        <fullName evidence="3">Diguanylate cyclase (GGDEF) domain-containing protein</fullName>
    </submittedName>
</protein>
<dbReference type="CDD" id="cd01948">
    <property type="entry name" value="EAL"/>
    <property type="match status" value="1"/>
</dbReference>
<dbReference type="Gene3D" id="3.20.20.450">
    <property type="entry name" value="EAL domain"/>
    <property type="match status" value="1"/>
</dbReference>
<feature type="domain" description="GGDEF" evidence="2">
    <location>
        <begin position="103"/>
        <end position="239"/>
    </location>
</feature>
<name>A0A1H8VJA3_9RHOB</name>
<dbReference type="NCBIfam" id="TIGR00254">
    <property type="entry name" value="GGDEF"/>
    <property type="match status" value="1"/>
</dbReference>
<dbReference type="Pfam" id="PF00563">
    <property type="entry name" value="EAL"/>
    <property type="match status" value="1"/>
</dbReference>
<dbReference type="SUPFAM" id="SSF55073">
    <property type="entry name" value="Nucleotide cyclase"/>
    <property type="match status" value="1"/>
</dbReference>
<dbReference type="SMART" id="SM00267">
    <property type="entry name" value="GGDEF"/>
    <property type="match status" value="1"/>
</dbReference>
<dbReference type="AlphaFoldDB" id="A0A1H8VJA3"/>
<dbReference type="InterPro" id="IPR043128">
    <property type="entry name" value="Rev_trsase/Diguanyl_cyclase"/>
</dbReference>
<accession>A0A1H8VJA3</accession>
<evidence type="ECO:0000259" key="1">
    <source>
        <dbReference type="PROSITE" id="PS50883"/>
    </source>
</evidence>
<dbReference type="Pfam" id="PF00990">
    <property type="entry name" value="GGDEF"/>
    <property type="match status" value="1"/>
</dbReference>
<proteinExistence type="predicted"/>
<dbReference type="PROSITE" id="PS50887">
    <property type="entry name" value="GGDEF"/>
    <property type="match status" value="1"/>
</dbReference>
<dbReference type="PANTHER" id="PTHR33121:SF70">
    <property type="entry name" value="SIGNALING PROTEIN YKOW"/>
    <property type="match status" value="1"/>
</dbReference>
<dbReference type="PANTHER" id="PTHR33121">
    <property type="entry name" value="CYCLIC DI-GMP PHOSPHODIESTERASE PDEF"/>
    <property type="match status" value="1"/>
</dbReference>
<dbReference type="InterPro" id="IPR000160">
    <property type="entry name" value="GGDEF_dom"/>
</dbReference>
<dbReference type="SUPFAM" id="SSF141868">
    <property type="entry name" value="EAL domain-like"/>
    <property type="match status" value="1"/>
</dbReference>
<dbReference type="EMBL" id="FODS01000030">
    <property type="protein sequence ID" value="SEP15374.1"/>
    <property type="molecule type" value="Genomic_DNA"/>
</dbReference>
<dbReference type="InterPro" id="IPR050706">
    <property type="entry name" value="Cyclic-di-GMP_PDE-like"/>
</dbReference>
<evidence type="ECO:0000313" key="3">
    <source>
        <dbReference type="EMBL" id="SEP15374.1"/>
    </source>
</evidence>
<dbReference type="InterPro" id="IPR001633">
    <property type="entry name" value="EAL_dom"/>
</dbReference>
<gene>
    <name evidence="3" type="ORF">SAMN04490248_1305</name>
</gene>
<feature type="domain" description="EAL" evidence="1">
    <location>
        <begin position="248"/>
        <end position="503"/>
    </location>
</feature>
<dbReference type="InterPro" id="IPR035919">
    <property type="entry name" value="EAL_sf"/>
</dbReference>
<dbReference type="SMART" id="SM00052">
    <property type="entry name" value="EAL"/>
    <property type="match status" value="1"/>
</dbReference>